<reference evidence="2 3" key="1">
    <citation type="submission" date="2019-06" db="EMBL/GenBank/DDBJ databases">
        <title>Whole genome shotgun sequence of Corynebacterium flavescens NBRC 14136.</title>
        <authorList>
            <person name="Hosoyama A."/>
            <person name="Uohara A."/>
            <person name="Ohji S."/>
            <person name="Ichikawa N."/>
        </authorList>
    </citation>
    <scope>NUCLEOTIDE SEQUENCE [LARGE SCALE GENOMIC DNA]</scope>
    <source>
        <strain evidence="2 3">NBRC 14136</strain>
    </source>
</reference>
<dbReference type="GeneID" id="82879365"/>
<evidence type="ECO:0000256" key="1">
    <source>
        <dbReference type="SAM" id="MobiDB-lite"/>
    </source>
</evidence>
<accession>A0AB73BAV4</accession>
<feature type="compositionally biased region" description="Low complexity" evidence="1">
    <location>
        <begin position="44"/>
        <end position="54"/>
    </location>
</feature>
<comment type="caution">
    <text evidence="2">The sequence shown here is derived from an EMBL/GenBank/DDBJ whole genome shotgun (WGS) entry which is preliminary data.</text>
</comment>
<gene>
    <name evidence="2" type="ORF">CFL01nite_21770</name>
</gene>
<name>A0AB73BAV4_CORFL</name>
<dbReference type="AlphaFoldDB" id="A0AB73BAV4"/>
<dbReference type="EMBL" id="BJNB01000045">
    <property type="protein sequence ID" value="GEB98682.1"/>
    <property type="molecule type" value="Genomic_DNA"/>
</dbReference>
<organism evidence="2 3">
    <name type="scientific">Corynebacterium flavescens</name>
    <dbReference type="NCBI Taxonomy" id="28028"/>
    <lineage>
        <taxon>Bacteria</taxon>
        <taxon>Bacillati</taxon>
        <taxon>Actinomycetota</taxon>
        <taxon>Actinomycetes</taxon>
        <taxon>Mycobacteriales</taxon>
        <taxon>Corynebacteriaceae</taxon>
        <taxon>Corynebacterium</taxon>
    </lineage>
</organism>
<evidence type="ECO:0008006" key="4">
    <source>
        <dbReference type="Google" id="ProtNLM"/>
    </source>
</evidence>
<sequence>MNSLPILSPRGILPAGAGLIALACTLAACSSPSTEEAAPETHAEAAATTSSAAESSEHPRPKSTVTVTVTAEQTSPAAVLPSGVVPSVGDCSAAALQHLNPDMTSLNVMACDGQWAHYGQNATDWTQWARFSQGQWQRIPSIGTTQTGMAQPCYDVAGLSQQSLPGFMAATMPSC</sequence>
<dbReference type="RefSeq" id="WP_075728974.1">
    <property type="nucleotide sequence ID" value="NZ_BJNB01000045.1"/>
</dbReference>
<feature type="region of interest" description="Disordered" evidence="1">
    <location>
        <begin position="35"/>
        <end position="67"/>
    </location>
</feature>
<evidence type="ECO:0000313" key="3">
    <source>
        <dbReference type="Proteomes" id="UP000315353"/>
    </source>
</evidence>
<proteinExistence type="predicted"/>
<dbReference type="Proteomes" id="UP000315353">
    <property type="component" value="Unassembled WGS sequence"/>
</dbReference>
<protein>
    <recommendedName>
        <fullName evidence="4">Secreted protein</fullName>
    </recommendedName>
</protein>
<evidence type="ECO:0000313" key="2">
    <source>
        <dbReference type="EMBL" id="GEB98682.1"/>
    </source>
</evidence>